<dbReference type="Gene3D" id="3.40.50.10260">
    <property type="entry name" value="YjeF N-terminal domain"/>
    <property type="match status" value="1"/>
</dbReference>
<evidence type="ECO:0000256" key="17">
    <source>
        <dbReference type="HAMAP-Rule" id="MF_01965"/>
    </source>
</evidence>
<comment type="subunit">
    <text evidence="17">Homotetramer.</text>
</comment>
<keyword evidence="11 18" id="KW-0413">Isomerase</keyword>
<dbReference type="RefSeq" id="WP_143236021.1">
    <property type="nucleotide sequence ID" value="NZ_VJWL01000002.1"/>
</dbReference>
<evidence type="ECO:0000259" key="21">
    <source>
        <dbReference type="PROSITE" id="PS51385"/>
    </source>
</evidence>
<feature type="binding site" evidence="17">
    <location>
        <position position="390"/>
    </location>
    <ligand>
        <name>(6S)-NADPHX</name>
        <dbReference type="ChEBI" id="CHEBI:64076"/>
    </ligand>
</feature>
<accession>A0A552X1Y5</accession>
<dbReference type="GO" id="GO:0110051">
    <property type="term" value="P:metabolite repair"/>
    <property type="evidence" value="ECO:0007669"/>
    <property type="project" value="TreeGrafter"/>
</dbReference>
<dbReference type="SUPFAM" id="SSF53613">
    <property type="entry name" value="Ribokinase-like"/>
    <property type="match status" value="1"/>
</dbReference>
<keyword evidence="13" id="KW-0511">Multifunctional enzyme</keyword>
<keyword evidence="9 18" id="KW-0630">Potassium</keyword>
<evidence type="ECO:0000259" key="20">
    <source>
        <dbReference type="PROSITE" id="PS51383"/>
    </source>
</evidence>
<comment type="similarity">
    <text evidence="4 19">In the C-terminal section; belongs to the NnrD/CARKD family.</text>
</comment>
<evidence type="ECO:0000256" key="12">
    <source>
        <dbReference type="ARBA" id="ARBA00023239"/>
    </source>
</evidence>
<evidence type="ECO:0000256" key="18">
    <source>
        <dbReference type="HAMAP-Rule" id="MF_01966"/>
    </source>
</evidence>
<comment type="similarity">
    <text evidence="3 19">In the N-terminal section; belongs to the NnrE/AIBP family.</text>
</comment>
<evidence type="ECO:0000256" key="1">
    <source>
        <dbReference type="ARBA" id="ARBA00000013"/>
    </source>
</evidence>
<comment type="caution">
    <text evidence="22">The sequence shown here is derived from an EMBL/GenBank/DDBJ whole genome shotgun (WGS) entry which is preliminary data.</text>
</comment>
<comment type="similarity">
    <text evidence="17">Belongs to the NnrD/CARKD family.</text>
</comment>
<dbReference type="EMBL" id="VJWL01000002">
    <property type="protein sequence ID" value="TRW49037.1"/>
    <property type="molecule type" value="Genomic_DNA"/>
</dbReference>
<evidence type="ECO:0000256" key="19">
    <source>
        <dbReference type="PIRNR" id="PIRNR017184"/>
    </source>
</evidence>
<feature type="binding site" evidence="18">
    <location>
        <position position="170"/>
    </location>
    <ligand>
        <name>(6S)-NADPHX</name>
        <dbReference type="ChEBI" id="CHEBI:64076"/>
    </ligand>
</feature>
<dbReference type="GO" id="GO:0046872">
    <property type="term" value="F:metal ion binding"/>
    <property type="evidence" value="ECO:0007669"/>
    <property type="project" value="UniProtKB-UniRule"/>
</dbReference>
<feature type="binding site" evidence="17">
    <location>
        <position position="272"/>
    </location>
    <ligand>
        <name>(6S)-NADPHX</name>
        <dbReference type="ChEBI" id="CHEBI:64076"/>
    </ligand>
</feature>
<dbReference type="EC" id="4.2.1.136" evidence="19"/>
<feature type="domain" description="YjeF N-terminal" evidence="21">
    <location>
        <begin position="27"/>
        <end position="227"/>
    </location>
</feature>
<keyword evidence="23" id="KW-1185">Reference proteome</keyword>
<keyword evidence="12 17" id="KW-0456">Lyase</keyword>
<comment type="similarity">
    <text evidence="18">Belongs to the NnrE/AIBP family.</text>
</comment>
<dbReference type="NCBIfam" id="TIGR00196">
    <property type="entry name" value="yjeF_cterm"/>
    <property type="match status" value="1"/>
</dbReference>
<evidence type="ECO:0000313" key="22">
    <source>
        <dbReference type="EMBL" id="TRW49037.1"/>
    </source>
</evidence>
<comment type="cofactor">
    <cofactor evidence="17">
        <name>Mg(2+)</name>
        <dbReference type="ChEBI" id="CHEBI:18420"/>
    </cofactor>
</comment>
<organism evidence="22 23">
    <name type="scientific">Aliidiomarina halalkaliphila</name>
    <dbReference type="NCBI Taxonomy" id="2593535"/>
    <lineage>
        <taxon>Bacteria</taxon>
        <taxon>Pseudomonadati</taxon>
        <taxon>Pseudomonadota</taxon>
        <taxon>Gammaproteobacteria</taxon>
        <taxon>Alteromonadales</taxon>
        <taxon>Idiomarinaceae</taxon>
        <taxon>Aliidiomarina</taxon>
    </lineage>
</organism>
<evidence type="ECO:0000256" key="6">
    <source>
        <dbReference type="ARBA" id="ARBA00022741"/>
    </source>
</evidence>
<dbReference type="GO" id="GO:0005524">
    <property type="term" value="F:ATP binding"/>
    <property type="evidence" value="ECO:0007669"/>
    <property type="project" value="UniProtKB-UniRule"/>
</dbReference>
<evidence type="ECO:0000313" key="23">
    <source>
        <dbReference type="Proteomes" id="UP000320359"/>
    </source>
</evidence>
<feature type="binding site" evidence="18">
    <location>
        <position position="137"/>
    </location>
    <ligand>
        <name>K(+)</name>
        <dbReference type="ChEBI" id="CHEBI:29103"/>
    </ligand>
</feature>
<dbReference type="InterPro" id="IPR030677">
    <property type="entry name" value="Nnr"/>
</dbReference>
<feature type="binding site" evidence="17">
    <location>
        <position position="333"/>
    </location>
    <ligand>
        <name>(6S)-NADPHX</name>
        <dbReference type="ChEBI" id="CHEBI:64076"/>
    </ligand>
</feature>
<feature type="domain" description="YjeF C-terminal" evidence="20">
    <location>
        <begin position="237"/>
        <end position="526"/>
    </location>
</feature>
<dbReference type="Proteomes" id="UP000320359">
    <property type="component" value="Unassembled WGS sequence"/>
</dbReference>
<keyword evidence="10 17" id="KW-0520">NAD</keyword>
<dbReference type="InterPro" id="IPR000631">
    <property type="entry name" value="CARKD"/>
</dbReference>
<evidence type="ECO:0000256" key="7">
    <source>
        <dbReference type="ARBA" id="ARBA00022840"/>
    </source>
</evidence>
<dbReference type="GO" id="GO:0046496">
    <property type="term" value="P:nicotinamide nucleotide metabolic process"/>
    <property type="evidence" value="ECO:0007669"/>
    <property type="project" value="UniProtKB-UniRule"/>
</dbReference>
<comment type="function">
    <text evidence="17">Catalyzes the dehydration of the S-form of NAD(P)HX at the expense of ADP, which is converted to AMP. Together with NAD(P)HX epimerase, which catalyzes the epimerization of the S- and R-forms, the enzyme allows the repair of both epimers of NAD(P)HX, a damaged form of NAD(P)H that is a result of enzymatic or heat-dependent hydration.</text>
</comment>
<evidence type="ECO:0000256" key="10">
    <source>
        <dbReference type="ARBA" id="ARBA00023027"/>
    </source>
</evidence>
<comment type="catalytic activity">
    <reaction evidence="2 18 19">
        <text>(6R)-NADPHX = (6S)-NADPHX</text>
        <dbReference type="Rhea" id="RHEA:32227"/>
        <dbReference type="ChEBI" id="CHEBI:64076"/>
        <dbReference type="ChEBI" id="CHEBI:64077"/>
        <dbReference type="EC" id="5.1.99.6"/>
    </reaction>
</comment>
<feature type="binding site" evidence="18">
    <location>
        <position position="76"/>
    </location>
    <ligand>
        <name>K(+)</name>
        <dbReference type="ChEBI" id="CHEBI:29103"/>
    </ligand>
</feature>
<dbReference type="Pfam" id="PF01256">
    <property type="entry name" value="Carb_kinase"/>
    <property type="match status" value="1"/>
</dbReference>
<dbReference type="PANTHER" id="PTHR12592">
    <property type="entry name" value="ATP-DEPENDENT (S)-NAD(P)H-HYDRATE DEHYDRATASE FAMILY MEMBER"/>
    <property type="match status" value="1"/>
</dbReference>
<evidence type="ECO:0000256" key="14">
    <source>
        <dbReference type="ARBA" id="ARBA00025153"/>
    </source>
</evidence>
<feature type="binding site" evidence="17">
    <location>
        <position position="455"/>
    </location>
    <ligand>
        <name>AMP</name>
        <dbReference type="ChEBI" id="CHEBI:456215"/>
    </ligand>
</feature>
<comment type="catalytic activity">
    <reaction evidence="16 17 19">
        <text>(6S)-NADPHX + ADP = AMP + phosphate + NADPH + H(+)</text>
        <dbReference type="Rhea" id="RHEA:32235"/>
        <dbReference type="ChEBI" id="CHEBI:15378"/>
        <dbReference type="ChEBI" id="CHEBI:43474"/>
        <dbReference type="ChEBI" id="CHEBI:57783"/>
        <dbReference type="ChEBI" id="CHEBI:64076"/>
        <dbReference type="ChEBI" id="CHEBI:456215"/>
        <dbReference type="ChEBI" id="CHEBI:456216"/>
        <dbReference type="EC" id="4.2.1.136"/>
    </reaction>
</comment>
<feature type="binding site" evidence="17">
    <location>
        <position position="456"/>
    </location>
    <ligand>
        <name>(6S)-NADPHX</name>
        <dbReference type="ChEBI" id="CHEBI:64076"/>
    </ligand>
</feature>
<evidence type="ECO:0000256" key="2">
    <source>
        <dbReference type="ARBA" id="ARBA00000909"/>
    </source>
</evidence>
<dbReference type="GO" id="GO:0052856">
    <property type="term" value="F:NAD(P)HX epimerase activity"/>
    <property type="evidence" value="ECO:0007669"/>
    <property type="project" value="UniProtKB-UniRule"/>
</dbReference>
<comment type="function">
    <text evidence="14 19">Bifunctional enzyme that catalyzes the epimerization of the S- and R-forms of NAD(P)HX and the dehydration of the S-form of NAD(P)HX at the expense of ADP, which is converted to AMP. This allows the repair of both epimers of NAD(P)HX, a damaged form of NAD(P)H that is a result of enzymatic or heat-dependent hydration.</text>
</comment>
<dbReference type="OrthoDB" id="9806925at2"/>
<dbReference type="Pfam" id="PF03853">
    <property type="entry name" value="YjeF_N"/>
    <property type="match status" value="1"/>
</dbReference>
<feature type="binding site" evidence="17">
    <location>
        <begin position="427"/>
        <end position="431"/>
    </location>
    <ligand>
        <name>AMP</name>
        <dbReference type="ChEBI" id="CHEBI:456215"/>
    </ligand>
</feature>
<dbReference type="PROSITE" id="PS51383">
    <property type="entry name" value="YJEF_C_3"/>
    <property type="match status" value="1"/>
</dbReference>
<dbReference type="InterPro" id="IPR036652">
    <property type="entry name" value="YjeF_N_dom_sf"/>
</dbReference>
<sequence length="528" mass="56134">MDQFATDGTNCSISDSIPQQLYRPEQVREMEAEAAARAGVDMWELMQRAGAAGWQCLQQQSQPHERVAVLCGPGNNGGDGYVLAALARDAGRAVRLFASAEPKSEDGQRALQLWLDSGGDVEPLLDWSESEPDWVVDGLLGTGIDSDLRGDIRECVEAVNEAKLSVLALDIPTGLHGDTGCALGDAIVADHTVTFVGVKRGLCTGAAAAYRGKLWFADLGIQREFRLLTEPAAWNLQQEQLTSWLPRRSPYTHKGVHGHVLILGGSRGMAGAARLAGSAALRAGAGKVTVICEPGQEYLVGQQPELMVLGLEPKDAQVAELMEQATVFAMGPGLGQQAWGKNWWSWYLDGLERSDPLFEMPTVLDADALNWLARSALEVSTRSHWVLTPHPGEAARLLDCHGTDVEANRWLAAQTLQEQFGGVVVLKGAGSVICGSEGTAVSQFGTPAMASAGMGDVLTGMISALMAQANGLSITMEDSVRAAVMVHGLAGESAAQSLSQGLGSEVSRGLLASDLFPWIVQWMNPNDA</sequence>
<dbReference type="Gene3D" id="3.40.1190.20">
    <property type="match status" value="1"/>
</dbReference>
<comment type="function">
    <text evidence="18">Catalyzes the epimerization of the S- and R-forms of NAD(P)HX, a damaged form of NAD(P)H that is a result of enzymatic or heat-dependent hydration. This is a prerequisite for the S-specific NAD(P)H-hydrate dehydratase to allow the repair of both epimers of NAD(P)HX.</text>
</comment>
<feature type="binding site" evidence="18">
    <location>
        <begin position="75"/>
        <end position="79"/>
    </location>
    <ligand>
        <name>(6S)-NADPHX</name>
        <dbReference type="ChEBI" id="CHEBI:64076"/>
    </ligand>
</feature>
<evidence type="ECO:0000256" key="5">
    <source>
        <dbReference type="ARBA" id="ARBA00022723"/>
    </source>
</evidence>
<feature type="binding site" evidence="18">
    <location>
        <position position="173"/>
    </location>
    <ligand>
        <name>K(+)</name>
        <dbReference type="ChEBI" id="CHEBI:29103"/>
    </ligand>
</feature>
<evidence type="ECO:0000256" key="8">
    <source>
        <dbReference type="ARBA" id="ARBA00022857"/>
    </source>
</evidence>
<dbReference type="EC" id="5.1.99.6" evidence="19"/>
<evidence type="ECO:0000256" key="16">
    <source>
        <dbReference type="ARBA" id="ARBA00049209"/>
    </source>
</evidence>
<dbReference type="GO" id="GO:0052855">
    <property type="term" value="F:ADP-dependent NAD(P)H-hydrate dehydratase activity"/>
    <property type="evidence" value="ECO:0007669"/>
    <property type="project" value="UniProtKB-UniRule"/>
</dbReference>
<evidence type="ECO:0000256" key="4">
    <source>
        <dbReference type="ARBA" id="ARBA00009524"/>
    </source>
</evidence>
<protein>
    <recommendedName>
        <fullName evidence="19">Bifunctional NAD(P)H-hydrate repair enzyme</fullName>
    </recommendedName>
    <alternativeName>
        <fullName evidence="19">Nicotinamide nucleotide repair protein</fullName>
    </alternativeName>
    <domain>
        <recommendedName>
            <fullName evidence="19">ADP-dependent (S)-NAD(P)H-hydrate dehydratase</fullName>
            <ecNumber evidence="19">4.2.1.136</ecNumber>
        </recommendedName>
        <alternativeName>
            <fullName evidence="19">ADP-dependent NAD(P)HX dehydratase</fullName>
        </alternativeName>
    </domain>
    <domain>
        <recommendedName>
            <fullName evidence="19">NAD(P)H-hydrate epimerase</fullName>
            <ecNumber evidence="19">5.1.99.6</ecNumber>
        </recommendedName>
    </domain>
</protein>
<dbReference type="SUPFAM" id="SSF64153">
    <property type="entry name" value="YjeF N-terminal domain-like"/>
    <property type="match status" value="1"/>
</dbReference>
<evidence type="ECO:0000256" key="15">
    <source>
        <dbReference type="ARBA" id="ARBA00048238"/>
    </source>
</evidence>
<evidence type="ECO:0000256" key="13">
    <source>
        <dbReference type="ARBA" id="ARBA00023268"/>
    </source>
</evidence>
<comment type="catalytic activity">
    <reaction evidence="1 18 19">
        <text>(6R)-NADHX = (6S)-NADHX</text>
        <dbReference type="Rhea" id="RHEA:32215"/>
        <dbReference type="ChEBI" id="CHEBI:64074"/>
        <dbReference type="ChEBI" id="CHEBI:64075"/>
        <dbReference type="EC" id="5.1.99.6"/>
    </reaction>
</comment>
<dbReference type="PANTHER" id="PTHR12592:SF0">
    <property type="entry name" value="ATP-DEPENDENT (S)-NAD(P)H-HYDRATE DEHYDRATASE"/>
    <property type="match status" value="1"/>
</dbReference>
<dbReference type="NCBIfam" id="TIGR00197">
    <property type="entry name" value="yjeF_nterm"/>
    <property type="match status" value="1"/>
</dbReference>
<reference evidence="22 23" key="1">
    <citation type="submission" date="2019-07" db="EMBL/GenBank/DDBJ databases">
        <authorList>
            <person name="Yang M."/>
            <person name="Zhao D."/>
            <person name="Xiang H."/>
        </authorList>
    </citation>
    <scope>NUCLEOTIDE SEQUENCE [LARGE SCALE GENOMIC DNA]</scope>
    <source>
        <strain evidence="22 23">IM1326</strain>
    </source>
</reference>
<dbReference type="AlphaFoldDB" id="A0A552X1Y5"/>
<gene>
    <name evidence="17" type="primary">nnrD</name>
    <name evidence="18" type="synonym">nnrE</name>
    <name evidence="22" type="ORF">FM042_08645</name>
</gene>
<dbReference type="CDD" id="cd01171">
    <property type="entry name" value="YXKO-related"/>
    <property type="match status" value="1"/>
</dbReference>
<keyword evidence="6 17" id="KW-0547">Nucleotide-binding</keyword>
<keyword evidence="5 18" id="KW-0479">Metal-binding</keyword>
<dbReference type="PIRSF" id="PIRSF017184">
    <property type="entry name" value="Nnr"/>
    <property type="match status" value="1"/>
</dbReference>
<comment type="cofactor">
    <cofactor evidence="18 19">
        <name>K(+)</name>
        <dbReference type="ChEBI" id="CHEBI:29103"/>
    </cofactor>
    <text evidence="18 19">Binds 1 potassium ion per subunit.</text>
</comment>
<evidence type="ECO:0000256" key="3">
    <source>
        <dbReference type="ARBA" id="ARBA00006001"/>
    </source>
</evidence>
<dbReference type="PROSITE" id="PS01050">
    <property type="entry name" value="YJEF_C_2"/>
    <property type="match status" value="1"/>
</dbReference>
<dbReference type="InterPro" id="IPR004443">
    <property type="entry name" value="YjeF_N_dom"/>
</dbReference>
<dbReference type="HAMAP" id="MF_01966">
    <property type="entry name" value="NADHX_epimerase"/>
    <property type="match status" value="1"/>
</dbReference>
<keyword evidence="7 17" id="KW-0067">ATP-binding</keyword>
<evidence type="ECO:0000256" key="9">
    <source>
        <dbReference type="ARBA" id="ARBA00022958"/>
    </source>
</evidence>
<keyword evidence="8 17" id="KW-0521">NADP</keyword>
<name>A0A552X1Y5_9GAMM</name>
<comment type="catalytic activity">
    <reaction evidence="15 17 19">
        <text>(6S)-NADHX + ADP = AMP + phosphate + NADH + H(+)</text>
        <dbReference type="Rhea" id="RHEA:32223"/>
        <dbReference type="ChEBI" id="CHEBI:15378"/>
        <dbReference type="ChEBI" id="CHEBI:43474"/>
        <dbReference type="ChEBI" id="CHEBI:57945"/>
        <dbReference type="ChEBI" id="CHEBI:64074"/>
        <dbReference type="ChEBI" id="CHEBI:456215"/>
        <dbReference type="ChEBI" id="CHEBI:456216"/>
        <dbReference type="EC" id="4.2.1.136"/>
    </reaction>
</comment>
<evidence type="ECO:0000256" key="11">
    <source>
        <dbReference type="ARBA" id="ARBA00023235"/>
    </source>
</evidence>
<feature type="binding site" evidence="18">
    <location>
        <begin position="141"/>
        <end position="147"/>
    </location>
    <ligand>
        <name>(6S)-NADPHX</name>
        <dbReference type="ChEBI" id="CHEBI:64076"/>
    </ligand>
</feature>
<proteinExistence type="inferred from homology"/>
<dbReference type="InterPro" id="IPR017953">
    <property type="entry name" value="Carbohydrate_kinase_pred_CS"/>
</dbReference>
<comment type="caution">
    <text evidence="18">Lacks conserved residue(s) required for the propagation of feature annotation.</text>
</comment>
<dbReference type="PROSITE" id="PS51385">
    <property type="entry name" value="YJEF_N"/>
    <property type="match status" value="1"/>
</dbReference>
<dbReference type="HAMAP" id="MF_01965">
    <property type="entry name" value="NADHX_dehydratase"/>
    <property type="match status" value="1"/>
</dbReference>
<dbReference type="InterPro" id="IPR029056">
    <property type="entry name" value="Ribokinase-like"/>
</dbReference>